<organism evidence="1 2">
    <name type="scientific">Streptomyces nanshensis</name>
    <dbReference type="NCBI Taxonomy" id="518642"/>
    <lineage>
        <taxon>Bacteria</taxon>
        <taxon>Bacillati</taxon>
        <taxon>Actinomycetota</taxon>
        <taxon>Actinomycetes</taxon>
        <taxon>Kitasatosporales</taxon>
        <taxon>Streptomycetaceae</taxon>
        <taxon>Streptomyces</taxon>
    </lineage>
</organism>
<dbReference type="Proteomes" id="UP000176005">
    <property type="component" value="Unassembled WGS sequence"/>
</dbReference>
<accession>A0A1E7KSL5</accession>
<proteinExistence type="predicted"/>
<dbReference type="Pfam" id="PF19698">
    <property type="entry name" value="DUF6197"/>
    <property type="match status" value="1"/>
</dbReference>
<evidence type="ECO:0000313" key="2">
    <source>
        <dbReference type="Proteomes" id="UP000176005"/>
    </source>
</evidence>
<protein>
    <submittedName>
        <fullName evidence="1">Uncharacterized protein</fullName>
    </submittedName>
</protein>
<dbReference type="EMBL" id="LJGW01000575">
    <property type="protein sequence ID" value="OEV06897.1"/>
    <property type="molecule type" value="Genomic_DNA"/>
</dbReference>
<name>A0A1E7KSL5_9ACTN</name>
<comment type="caution">
    <text evidence="1">The sequence shown here is derived from an EMBL/GenBank/DDBJ whole genome shotgun (WGS) entry which is preliminary data.</text>
</comment>
<keyword evidence="2" id="KW-1185">Reference proteome</keyword>
<reference evidence="1 2" key="1">
    <citation type="journal article" date="2016" name="Front. Microbiol.">
        <title>Comparative Genomics Analysis of Streptomyces Species Reveals Their Adaptation to the Marine Environment and Their Diversity at the Genomic Level.</title>
        <authorList>
            <person name="Tian X."/>
            <person name="Zhang Z."/>
            <person name="Yang T."/>
            <person name="Chen M."/>
            <person name="Li J."/>
            <person name="Chen F."/>
            <person name="Yang J."/>
            <person name="Li W."/>
            <person name="Zhang B."/>
            <person name="Zhang Z."/>
            <person name="Wu J."/>
            <person name="Zhang C."/>
            <person name="Long L."/>
            <person name="Xiao J."/>
        </authorList>
    </citation>
    <scope>NUCLEOTIDE SEQUENCE [LARGE SCALE GENOMIC DNA]</scope>
    <source>
        <strain evidence="1 2">SCSIO 10429</strain>
    </source>
</reference>
<evidence type="ECO:0000313" key="1">
    <source>
        <dbReference type="EMBL" id="OEV06897.1"/>
    </source>
</evidence>
<dbReference type="InterPro" id="IPR045677">
    <property type="entry name" value="DUF6197"/>
</dbReference>
<dbReference type="AlphaFoldDB" id="A0A1E7KSL5"/>
<dbReference type="RefSeq" id="WP_070020177.1">
    <property type="nucleotide sequence ID" value="NZ_LJGW01000575.1"/>
</dbReference>
<gene>
    <name evidence="1" type="ORF">AN218_29800</name>
</gene>
<sequence length="180" mass="20106">MASDTVTTQAATGEHPDEQHLFEVAAKEMRPVYGTPDWIGLSGTPVTGAEVAEHLGFVIRLLEERRWVKQISEDTDAGALNTVNEQSTTANSIRAVIQWLRDQCLPQRDFTLREALGKTEDRDVYWVTMKAMQAVVTARNGNPCIDIDAWASRRARTLDEVRELAETTAEFARRYGPTAS</sequence>